<protein>
    <recommendedName>
        <fullName evidence="1">DNA-directed DNA polymerase</fullName>
        <ecNumber evidence="1">2.7.7.7</ecNumber>
    </recommendedName>
</protein>
<accession>A0A328HKP6</accession>
<keyword evidence="6" id="KW-0269">Exonuclease</keyword>
<keyword evidence="6" id="KW-0378">Hydrolase</keyword>
<feature type="region of interest" description="Disordered" evidence="4">
    <location>
        <begin position="467"/>
        <end position="501"/>
    </location>
</feature>
<dbReference type="InterPro" id="IPR043502">
    <property type="entry name" value="DNA/RNA_pol_sf"/>
</dbReference>
<dbReference type="GO" id="GO:0004527">
    <property type="term" value="F:exonuclease activity"/>
    <property type="evidence" value="ECO:0007669"/>
    <property type="project" value="UniProtKB-KW"/>
</dbReference>
<dbReference type="GO" id="GO:0003677">
    <property type="term" value="F:DNA binding"/>
    <property type="evidence" value="ECO:0007669"/>
    <property type="project" value="InterPro"/>
</dbReference>
<dbReference type="Gene3D" id="1.10.150.20">
    <property type="entry name" value="5' to 3' exonuclease, C-terminal subdomain"/>
    <property type="match status" value="1"/>
</dbReference>
<organism evidence="6 7">
    <name type="scientific">Arthrobacter globiformis</name>
    <dbReference type="NCBI Taxonomy" id="1665"/>
    <lineage>
        <taxon>Bacteria</taxon>
        <taxon>Bacillati</taxon>
        <taxon>Actinomycetota</taxon>
        <taxon>Actinomycetes</taxon>
        <taxon>Micrococcales</taxon>
        <taxon>Micrococcaceae</taxon>
        <taxon>Arthrobacter</taxon>
    </lineage>
</organism>
<dbReference type="CDD" id="cd06444">
    <property type="entry name" value="DNA_pol_A"/>
    <property type="match status" value="1"/>
</dbReference>
<name>A0A328HKP6_ARTGO</name>
<dbReference type="Proteomes" id="UP000249166">
    <property type="component" value="Unassembled WGS sequence"/>
</dbReference>
<dbReference type="AlphaFoldDB" id="A0A328HKP6"/>
<evidence type="ECO:0000256" key="1">
    <source>
        <dbReference type="ARBA" id="ARBA00012417"/>
    </source>
</evidence>
<evidence type="ECO:0000256" key="3">
    <source>
        <dbReference type="ARBA" id="ARBA00049244"/>
    </source>
</evidence>
<dbReference type="SMART" id="SM00482">
    <property type="entry name" value="POLAc"/>
    <property type="match status" value="1"/>
</dbReference>
<gene>
    <name evidence="6" type="ORF">DBZ45_00950</name>
</gene>
<dbReference type="GO" id="GO:0006261">
    <property type="term" value="P:DNA-templated DNA replication"/>
    <property type="evidence" value="ECO:0007669"/>
    <property type="project" value="InterPro"/>
</dbReference>
<dbReference type="OrthoDB" id="4414061at2"/>
<dbReference type="GO" id="GO:0006302">
    <property type="term" value="P:double-strand break repair"/>
    <property type="evidence" value="ECO:0007669"/>
    <property type="project" value="TreeGrafter"/>
</dbReference>
<keyword evidence="6" id="KW-0540">Nuclease</keyword>
<reference evidence="6 7" key="1">
    <citation type="submission" date="2018-04" db="EMBL/GenBank/DDBJ databases">
        <title>Bacteria isolated from cave deposits of Manipur.</title>
        <authorList>
            <person name="Sahoo D."/>
            <person name="Sarangthem I."/>
            <person name="Nandeibam J."/>
        </authorList>
    </citation>
    <scope>NUCLEOTIDE SEQUENCE [LARGE SCALE GENOMIC DNA]</scope>
    <source>
        <strain evidence="7">mrc11</strain>
    </source>
</reference>
<feature type="compositionally biased region" description="Low complexity" evidence="4">
    <location>
        <begin position="49"/>
        <end position="59"/>
    </location>
</feature>
<comment type="caution">
    <text evidence="6">The sequence shown here is derived from an EMBL/GenBank/DDBJ whole genome shotgun (WGS) entry which is preliminary data.</text>
</comment>
<dbReference type="GO" id="GO:0003887">
    <property type="term" value="F:DNA-directed DNA polymerase activity"/>
    <property type="evidence" value="ECO:0007669"/>
    <property type="project" value="UniProtKB-EC"/>
</dbReference>
<dbReference type="NCBIfam" id="NF011538">
    <property type="entry name" value="PRK14975.1-1"/>
    <property type="match status" value="1"/>
</dbReference>
<sequence>MYLLLAAHPDGAAIQELTAEGLPHPANPEPRVVSLCPRAHQEARPPAAPQTAPRTDPQTGAQTAPGSGTGLAALVRELEKRRPRWIWHRTQDWYPSLLAAGVDVERCYDLSLCGAILAHSEFTAHTPYAGNAEKLTQDDELQPPRLLQPPPPPADQGALFDDPGTAAQPRQTLAELRAEYAAQQEALAAAGEPDTAGDGNRRQRLQLLLAAESASALVAAEMQHAGVPWREELHEQILAEHLGSRPPLGHRPAKLEALNTELRGLLNAPSLNPDSPQELMRALHRNGIEVKSTRQWELKGSSHPAIAPLLAYKKLSRLHTANGWAWLDAWVRNGRFRPEYVVGGVVSGRWASRGGGALQIPRQVRGAVHADPGHKLIVADASQLEPRVLAALAQDSSMAEAARDQDLYAGIAAKGFGGDRAKAKMALLGAMYGATSGEAGRLMPQLARIYPRAVGFVERAARDGEAGRTVTSRLGRSSPPPSERWFLSQRSTSAEEQRRADSIARSRGRCTRNFVVQGSAADWAACWLAELRRRLRTMRADGSVTGELVFFLHDEVMVHAPDSAVDACIRAVEDAANAAKELLFGPIPVEFPVSVAVVDSYDNAK</sequence>
<evidence type="ECO:0000259" key="5">
    <source>
        <dbReference type="SMART" id="SM00482"/>
    </source>
</evidence>
<dbReference type="InterPro" id="IPR001098">
    <property type="entry name" value="DNA-dir_DNA_pol_A_palm_dom"/>
</dbReference>
<evidence type="ECO:0000256" key="4">
    <source>
        <dbReference type="SAM" id="MobiDB-lite"/>
    </source>
</evidence>
<keyword evidence="2" id="KW-0235">DNA replication</keyword>
<dbReference type="Gene3D" id="3.30.70.370">
    <property type="match status" value="1"/>
</dbReference>
<evidence type="ECO:0000313" key="6">
    <source>
        <dbReference type="EMBL" id="RAM39148.1"/>
    </source>
</evidence>
<feature type="region of interest" description="Disordered" evidence="4">
    <location>
        <begin position="142"/>
        <end position="165"/>
    </location>
</feature>
<dbReference type="Pfam" id="PF00476">
    <property type="entry name" value="DNA_pol_A"/>
    <property type="match status" value="1"/>
</dbReference>
<comment type="catalytic activity">
    <reaction evidence="3">
        <text>DNA(n) + a 2'-deoxyribonucleoside 5'-triphosphate = DNA(n+1) + diphosphate</text>
        <dbReference type="Rhea" id="RHEA:22508"/>
        <dbReference type="Rhea" id="RHEA-COMP:17339"/>
        <dbReference type="Rhea" id="RHEA-COMP:17340"/>
        <dbReference type="ChEBI" id="CHEBI:33019"/>
        <dbReference type="ChEBI" id="CHEBI:61560"/>
        <dbReference type="ChEBI" id="CHEBI:173112"/>
        <dbReference type="EC" id="2.7.7.7"/>
    </reaction>
</comment>
<dbReference type="PANTHER" id="PTHR10133">
    <property type="entry name" value="DNA POLYMERASE I"/>
    <property type="match status" value="1"/>
</dbReference>
<feature type="domain" description="DNA-directed DNA polymerase family A palm" evidence="5">
    <location>
        <begin position="361"/>
        <end position="564"/>
    </location>
</feature>
<dbReference type="PANTHER" id="PTHR10133:SF27">
    <property type="entry name" value="DNA POLYMERASE NU"/>
    <property type="match status" value="1"/>
</dbReference>
<dbReference type="RefSeq" id="WP_111902113.1">
    <property type="nucleotide sequence ID" value="NZ_QLNP01000007.1"/>
</dbReference>
<dbReference type="InterPro" id="IPR002298">
    <property type="entry name" value="DNA_polymerase_A"/>
</dbReference>
<dbReference type="EMBL" id="QLNP01000007">
    <property type="protein sequence ID" value="RAM39148.1"/>
    <property type="molecule type" value="Genomic_DNA"/>
</dbReference>
<dbReference type="EC" id="2.7.7.7" evidence="1"/>
<dbReference type="SUPFAM" id="SSF56672">
    <property type="entry name" value="DNA/RNA polymerases"/>
    <property type="match status" value="1"/>
</dbReference>
<evidence type="ECO:0000256" key="2">
    <source>
        <dbReference type="ARBA" id="ARBA00022705"/>
    </source>
</evidence>
<feature type="region of interest" description="Disordered" evidence="4">
    <location>
        <begin position="39"/>
        <end position="69"/>
    </location>
</feature>
<evidence type="ECO:0000313" key="7">
    <source>
        <dbReference type="Proteomes" id="UP000249166"/>
    </source>
</evidence>
<proteinExistence type="predicted"/>